<comment type="similarity">
    <text evidence="2">Belongs to the binding-protein-dependent transport system permease family. CysTW subfamily.</text>
</comment>
<evidence type="ECO:0000256" key="1">
    <source>
        <dbReference type="ARBA" id="ARBA00004651"/>
    </source>
</evidence>
<dbReference type="SUPFAM" id="SSF161098">
    <property type="entry name" value="MetI-like"/>
    <property type="match status" value="1"/>
</dbReference>
<evidence type="ECO:0000256" key="4">
    <source>
        <dbReference type="ARBA" id="ARBA00022475"/>
    </source>
</evidence>
<dbReference type="PROSITE" id="PS50928">
    <property type="entry name" value="ABC_TM1"/>
    <property type="match status" value="1"/>
</dbReference>
<name>A0A4R1MKD2_9FIRM</name>
<evidence type="ECO:0000256" key="8">
    <source>
        <dbReference type="RuleBase" id="RU363032"/>
    </source>
</evidence>
<dbReference type="InterPro" id="IPR000515">
    <property type="entry name" value="MetI-like"/>
</dbReference>
<evidence type="ECO:0000259" key="9">
    <source>
        <dbReference type="PROSITE" id="PS50928"/>
    </source>
</evidence>
<evidence type="ECO:0000313" key="11">
    <source>
        <dbReference type="Proteomes" id="UP000294545"/>
    </source>
</evidence>
<evidence type="ECO:0000256" key="6">
    <source>
        <dbReference type="ARBA" id="ARBA00022989"/>
    </source>
</evidence>
<dbReference type="InterPro" id="IPR035906">
    <property type="entry name" value="MetI-like_sf"/>
</dbReference>
<reference evidence="10 11" key="1">
    <citation type="submission" date="2019-03" db="EMBL/GenBank/DDBJ databases">
        <title>Genomic Encyclopedia of Type Strains, Phase IV (KMG-IV): sequencing the most valuable type-strain genomes for metagenomic binning, comparative biology and taxonomic classification.</title>
        <authorList>
            <person name="Goeker M."/>
        </authorList>
    </citation>
    <scope>NUCLEOTIDE SEQUENCE [LARGE SCALE GENOMIC DNA]</scope>
    <source>
        <strain evidence="10 11">DSM 24176</strain>
    </source>
</reference>
<dbReference type="Gene3D" id="1.10.3720.10">
    <property type="entry name" value="MetI-like"/>
    <property type="match status" value="1"/>
</dbReference>
<comment type="caution">
    <text evidence="10">The sequence shown here is derived from an EMBL/GenBank/DDBJ whole genome shotgun (WGS) entry which is preliminary data.</text>
</comment>
<feature type="transmembrane region" description="Helical" evidence="8">
    <location>
        <begin position="152"/>
        <end position="174"/>
    </location>
</feature>
<dbReference type="GO" id="GO:0048473">
    <property type="term" value="P:D-methionine transmembrane transport"/>
    <property type="evidence" value="ECO:0007669"/>
    <property type="project" value="TreeGrafter"/>
</dbReference>
<dbReference type="Proteomes" id="UP000294545">
    <property type="component" value="Unassembled WGS sequence"/>
</dbReference>
<keyword evidence="7 8" id="KW-0472">Membrane</keyword>
<feature type="transmembrane region" description="Helical" evidence="8">
    <location>
        <begin position="23"/>
        <end position="47"/>
    </location>
</feature>
<feature type="domain" description="ABC transmembrane type-1" evidence="9">
    <location>
        <begin position="19"/>
        <end position="213"/>
    </location>
</feature>
<dbReference type="PANTHER" id="PTHR30450">
    <property type="entry name" value="ABC TRANSPORTER PERMEASE"/>
    <property type="match status" value="1"/>
</dbReference>
<organism evidence="10 11">
    <name type="scientific">Natranaerovirga hydrolytica</name>
    <dbReference type="NCBI Taxonomy" id="680378"/>
    <lineage>
        <taxon>Bacteria</taxon>
        <taxon>Bacillati</taxon>
        <taxon>Bacillota</taxon>
        <taxon>Clostridia</taxon>
        <taxon>Lachnospirales</taxon>
        <taxon>Natranaerovirgaceae</taxon>
        <taxon>Natranaerovirga</taxon>
    </lineage>
</organism>
<keyword evidence="6 8" id="KW-1133">Transmembrane helix</keyword>
<dbReference type="PANTHER" id="PTHR30450:SF1">
    <property type="entry name" value="D-METHIONINE TRANSPORT SYSTEM PERMEASE PROTEIN METI-RELATED"/>
    <property type="match status" value="1"/>
</dbReference>
<dbReference type="RefSeq" id="WP_207668992.1">
    <property type="nucleotide sequence ID" value="NZ_SMGQ01000014.1"/>
</dbReference>
<evidence type="ECO:0000313" key="10">
    <source>
        <dbReference type="EMBL" id="TCK92490.1"/>
    </source>
</evidence>
<proteinExistence type="inferred from homology"/>
<feature type="transmembrane region" description="Helical" evidence="8">
    <location>
        <begin position="68"/>
        <end position="89"/>
    </location>
</feature>
<comment type="subcellular location">
    <subcellularLocation>
        <location evidence="1 8">Cell membrane</location>
        <topology evidence="1 8">Multi-pass membrane protein</topology>
    </subcellularLocation>
</comment>
<dbReference type="CDD" id="cd06261">
    <property type="entry name" value="TM_PBP2"/>
    <property type="match status" value="1"/>
</dbReference>
<dbReference type="GO" id="GO:0005886">
    <property type="term" value="C:plasma membrane"/>
    <property type="evidence" value="ECO:0007669"/>
    <property type="project" value="UniProtKB-SubCell"/>
</dbReference>
<feature type="transmembrane region" description="Helical" evidence="8">
    <location>
        <begin position="194"/>
        <end position="217"/>
    </location>
</feature>
<sequence length="225" mass="24665">MVEILDYVLNMLKLLYPPLVETFYMVLFSTVFALIMGSIIGIVLVITEKGHIWEKTYLHKILDTIVNITRSIPFIILIIALFPLSRMIVGTSIGLKAMIVSLSIASAPFVARIIESSLKDVSWGIIESALSVGANNFQIIFKVMIPEAMPSLILGLTITIINILGYSAMAGAIGAGGIGDLAIRYGFHRFQTDVLMATIIVLIIIVEVIQHIGNFFANKVNKTKV</sequence>
<keyword evidence="4" id="KW-1003">Cell membrane</keyword>
<evidence type="ECO:0000256" key="2">
    <source>
        <dbReference type="ARBA" id="ARBA00007069"/>
    </source>
</evidence>
<gene>
    <name evidence="10" type="ORF">EDC19_2225</name>
</gene>
<keyword evidence="3 8" id="KW-0813">Transport</keyword>
<evidence type="ECO:0000256" key="5">
    <source>
        <dbReference type="ARBA" id="ARBA00022692"/>
    </source>
</evidence>
<feature type="transmembrane region" description="Helical" evidence="8">
    <location>
        <begin position="95"/>
        <end position="114"/>
    </location>
</feature>
<dbReference type="InterPro" id="IPR051322">
    <property type="entry name" value="AA_ABC_Transporter_Permease"/>
</dbReference>
<dbReference type="EMBL" id="SMGQ01000014">
    <property type="protein sequence ID" value="TCK92490.1"/>
    <property type="molecule type" value="Genomic_DNA"/>
</dbReference>
<evidence type="ECO:0000256" key="7">
    <source>
        <dbReference type="ARBA" id="ARBA00023136"/>
    </source>
</evidence>
<keyword evidence="11" id="KW-1185">Reference proteome</keyword>
<dbReference type="FunFam" id="1.10.3720.10:FF:000002">
    <property type="entry name" value="D-methionine ABC transporter permease MetI"/>
    <property type="match status" value="1"/>
</dbReference>
<accession>A0A4R1MKD2</accession>
<evidence type="ECO:0000256" key="3">
    <source>
        <dbReference type="ARBA" id="ARBA00022448"/>
    </source>
</evidence>
<keyword evidence="5 8" id="KW-0812">Transmembrane</keyword>
<dbReference type="AlphaFoldDB" id="A0A4R1MKD2"/>
<protein>
    <submittedName>
        <fullName evidence="10">D-methionine transport system permease protein</fullName>
    </submittedName>
</protein>
<dbReference type="Pfam" id="PF00528">
    <property type="entry name" value="BPD_transp_1"/>
    <property type="match status" value="1"/>
</dbReference>